<dbReference type="InterPro" id="IPR038460">
    <property type="entry name" value="AcetylCoA_hyd_C_sf"/>
</dbReference>
<dbReference type="Gene3D" id="3.40.1080.10">
    <property type="entry name" value="Glutaconate Coenzyme A-transferase"/>
    <property type="match status" value="1"/>
</dbReference>
<reference evidence="2" key="1">
    <citation type="submission" date="2021-02" db="EMBL/GenBank/DDBJ databases">
        <authorList>
            <person name="Dougan E. K."/>
            <person name="Rhodes N."/>
            <person name="Thang M."/>
            <person name="Chan C."/>
        </authorList>
    </citation>
    <scope>NUCLEOTIDE SEQUENCE</scope>
</reference>
<dbReference type="InterPro" id="IPR037171">
    <property type="entry name" value="NagB/RpiA_transferase-like"/>
</dbReference>
<accession>A0A812IR66</accession>
<dbReference type="PANTHER" id="PTHR21432:SF20">
    <property type="entry name" value="ACETYL-COA HYDROLASE"/>
    <property type="match status" value="1"/>
</dbReference>
<feature type="domain" description="Acetyl-CoA hydrolase/transferase C-terminal" evidence="1">
    <location>
        <begin position="267"/>
        <end position="415"/>
    </location>
</feature>
<dbReference type="Pfam" id="PF13336">
    <property type="entry name" value="AcetylCoA_hyd_C"/>
    <property type="match status" value="1"/>
</dbReference>
<dbReference type="InterPro" id="IPR026888">
    <property type="entry name" value="AcetylCoA_hyd_C"/>
</dbReference>
<evidence type="ECO:0000313" key="3">
    <source>
        <dbReference type="Proteomes" id="UP000649617"/>
    </source>
</evidence>
<evidence type="ECO:0000259" key="1">
    <source>
        <dbReference type="Pfam" id="PF13336"/>
    </source>
</evidence>
<dbReference type="InterPro" id="IPR046433">
    <property type="entry name" value="ActCoA_hydro"/>
</dbReference>
<gene>
    <name evidence="2" type="primary">cat2</name>
    <name evidence="2" type="ORF">SPIL2461_LOCUS25</name>
</gene>
<evidence type="ECO:0000313" key="2">
    <source>
        <dbReference type="EMBL" id="CAE7148705.1"/>
    </source>
</evidence>
<dbReference type="PANTHER" id="PTHR21432">
    <property type="entry name" value="ACETYL-COA HYDROLASE-RELATED"/>
    <property type="match status" value="1"/>
</dbReference>
<dbReference type="OrthoDB" id="10250396at2759"/>
<proteinExistence type="predicted"/>
<keyword evidence="3" id="KW-1185">Reference proteome</keyword>
<dbReference type="Gene3D" id="3.40.1080.20">
    <property type="entry name" value="Acetyl-CoA hydrolase/transferase C-terminal domain"/>
    <property type="match status" value="1"/>
</dbReference>
<dbReference type="Gene3D" id="3.30.750.70">
    <property type="entry name" value="4-hydroxybutyrate coenzyme like domains"/>
    <property type="match status" value="1"/>
</dbReference>
<dbReference type="EMBL" id="CAJNIZ010000001">
    <property type="protein sequence ID" value="CAE7148705.1"/>
    <property type="molecule type" value="Genomic_DNA"/>
</dbReference>
<dbReference type="GO" id="GO:0008775">
    <property type="term" value="F:acetate CoA-transferase activity"/>
    <property type="evidence" value="ECO:0007669"/>
    <property type="project" value="InterPro"/>
</dbReference>
<dbReference type="Proteomes" id="UP000649617">
    <property type="component" value="Unassembled WGS sequence"/>
</dbReference>
<sequence>MMATTSGVLLAVGFLWVRHVYLGIGQKIFVAGSSNEPTGLIESLLAEPLPENLHFVQFPIAGFNNVDFTQANANAHLTTFFMTPALKNAAAERLHFLPMQMRWVYSYLSQGIDVALIQVARDRDGQLRLGPNVDFVDAVLSNARVVLAELNTGFTAPAGAPLIDPARLDHVFESERELFAPAPPSIDEAALQIGANVAGLIKDGDVLQTGIGAIPAAILSQLGDKNDLGMHGGLIDDGGMQLIRNGNLNGRNKTLDKNKHITGMALGSKALLTWLADTPDVVFCGANHTHEASAIAQLDNFVSVNSAVEIDLLGQVNAEYAGGRQISGTGGSVDFMRAAKASRGGRSIVAMNATARGGSVSRIVPRVELVTALRTDVDIVVTEFGVAHLKNLPAAARVEALIEIAAPQFRDALRQGELHNA</sequence>
<dbReference type="AlphaFoldDB" id="A0A812IR66"/>
<comment type="caution">
    <text evidence="2">The sequence shown here is derived from an EMBL/GenBank/DDBJ whole genome shotgun (WGS) entry which is preliminary data.</text>
</comment>
<name>A0A812IR66_SYMPI</name>
<protein>
    <submittedName>
        <fullName evidence="2">Cat2 protein</fullName>
    </submittedName>
</protein>
<dbReference type="GO" id="GO:0006083">
    <property type="term" value="P:acetate metabolic process"/>
    <property type="evidence" value="ECO:0007669"/>
    <property type="project" value="InterPro"/>
</dbReference>
<dbReference type="SUPFAM" id="SSF100950">
    <property type="entry name" value="NagB/RpiA/CoA transferase-like"/>
    <property type="match status" value="2"/>
</dbReference>
<organism evidence="2 3">
    <name type="scientific">Symbiodinium pilosum</name>
    <name type="common">Dinoflagellate</name>
    <dbReference type="NCBI Taxonomy" id="2952"/>
    <lineage>
        <taxon>Eukaryota</taxon>
        <taxon>Sar</taxon>
        <taxon>Alveolata</taxon>
        <taxon>Dinophyceae</taxon>
        <taxon>Suessiales</taxon>
        <taxon>Symbiodiniaceae</taxon>
        <taxon>Symbiodinium</taxon>
    </lineage>
</organism>